<feature type="transmembrane region" description="Helical" evidence="6">
    <location>
        <begin position="86"/>
        <end position="104"/>
    </location>
</feature>
<dbReference type="OrthoDB" id="2962993at2759"/>
<dbReference type="SUPFAM" id="SSF103473">
    <property type="entry name" value="MFS general substrate transporter"/>
    <property type="match status" value="1"/>
</dbReference>
<feature type="transmembrane region" description="Helical" evidence="6">
    <location>
        <begin position="319"/>
        <end position="339"/>
    </location>
</feature>
<evidence type="ECO:0000256" key="6">
    <source>
        <dbReference type="SAM" id="Phobius"/>
    </source>
</evidence>
<dbReference type="InterPro" id="IPR036259">
    <property type="entry name" value="MFS_trans_sf"/>
</dbReference>
<gene>
    <name evidence="8" type="ORF">K505DRAFT_418654</name>
</gene>
<feature type="transmembrane region" description="Helical" evidence="6">
    <location>
        <begin position="45"/>
        <end position="62"/>
    </location>
</feature>
<dbReference type="Gene3D" id="1.20.1250.20">
    <property type="entry name" value="MFS general substrate transporter like domains"/>
    <property type="match status" value="2"/>
</dbReference>
<evidence type="ECO:0000256" key="4">
    <source>
        <dbReference type="ARBA" id="ARBA00022989"/>
    </source>
</evidence>
<evidence type="ECO:0000259" key="7">
    <source>
        <dbReference type="PROSITE" id="PS50850"/>
    </source>
</evidence>
<dbReference type="Proteomes" id="UP000799757">
    <property type="component" value="Unassembled WGS sequence"/>
</dbReference>
<evidence type="ECO:0000313" key="8">
    <source>
        <dbReference type="EMBL" id="KAF2792120.1"/>
    </source>
</evidence>
<evidence type="ECO:0000256" key="1">
    <source>
        <dbReference type="ARBA" id="ARBA00004141"/>
    </source>
</evidence>
<dbReference type="Pfam" id="PF07690">
    <property type="entry name" value="MFS_1"/>
    <property type="match status" value="1"/>
</dbReference>
<keyword evidence="2" id="KW-0813">Transport</keyword>
<dbReference type="InterPro" id="IPR020846">
    <property type="entry name" value="MFS_dom"/>
</dbReference>
<feature type="transmembrane region" description="Helical" evidence="6">
    <location>
        <begin position="438"/>
        <end position="462"/>
    </location>
</feature>
<feature type="transmembrane region" description="Helical" evidence="6">
    <location>
        <begin position="208"/>
        <end position="230"/>
    </location>
</feature>
<evidence type="ECO:0000256" key="3">
    <source>
        <dbReference type="ARBA" id="ARBA00022692"/>
    </source>
</evidence>
<evidence type="ECO:0000256" key="5">
    <source>
        <dbReference type="ARBA" id="ARBA00023136"/>
    </source>
</evidence>
<dbReference type="FunFam" id="1.20.1250.20:FF:000013">
    <property type="entry name" value="MFS general substrate transporter"/>
    <property type="match status" value="1"/>
</dbReference>
<evidence type="ECO:0000256" key="2">
    <source>
        <dbReference type="ARBA" id="ARBA00022448"/>
    </source>
</evidence>
<evidence type="ECO:0000313" key="9">
    <source>
        <dbReference type="Proteomes" id="UP000799757"/>
    </source>
</evidence>
<name>A0A6A6X6H5_9PLEO</name>
<feature type="domain" description="Major facilitator superfamily (MFS) profile" evidence="7">
    <location>
        <begin position="49"/>
        <end position="466"/>
    </location>
</feature>
<keyword evidence="5 6" id="KW-0472">Membrane</keyword>
<feature type="transmembrane region" description="Helical" evidence="6">
    <location>
        <begin position="116"/>
        <end position="135"/>
    </location>
</feature>
<proteinExistence type="predicted"/>
<comment type="subcellular location">
    <subcellularLocation>
        <location evidence="1">Membrane</location>
        <topology evidence="1">Multi-pass membrane protein</topology>
    </subcellularLocation>
</comment>
<dbReference type="GO" id="GO:0022857">
    <property type="term" value="F:transmembrane transporter activity"/>
    <property type="evidence" value="ECO:0007669"/>
    <property type="project" value="InterPro"/>
</dbReference>
<organism evidence="8 9">
    <name type="scientific">Melanomma pulvis-pyrius CBS 109.77</name>
    <dbReference type="NCBI Taxonomy" id="1314802"/>
    <lineage>
        <taxon>Eukaryota</taxon>
        <taxon>Fungi</taxon>
        <taxon>Dikarya</taxon>
        <taxon>Ascomycota</taxon>
        <taxon>Pezizomycotina</taxon>
        <taxon>Dothideomycetes</taxon>
        <taxon>Pleosporomycetidae</taxon>
        <taxon>Pleosporales</taxon>
        <taxon>Melanommataceae</taxon>
        <taxon>Melanomma</taxon>
    </lineage>
</organism>
<sequence>MSSGPETYDAKPFDAHVVDETNKPELASSEIYIDPAAEKRLIRKLDWMLSPLMVLMFLVAYLDRSNIGNAAIAGMNDDLNLTGNRLNVAVTLFYVTYIAFEVPASLLLKKLRPSRLIPFFIISWSCVIIGAAFINNYASLIATRLLLGVFESGLFPCLTLYLSTFYQPAEQARRISYLFVASALSGAFGGLLAFGLTNLHGARGLAGWRWLFLVEGIISFVVGIMTLFLLPDNFETAWWLREDEKALMRIRNENAALYQGNSTNAETFDKSEVKLAFQDPKVWINSLCQFCANTCSFGFSTFLPTIIRGFGYSSVRTQLLTVPVYIWASVVYITVAFASDYLRKRAVFMVPMALTTAVGYSLMLGVSMTSTAILYFATFVTATGIYCVVGLNVTWIINSNAGYFKRATAIGLQQTIGNSAGIMAGQIYRIKSSDGRYVIGHAISLSMITTAAAGYFLMFTLLRRLNVKRENMSIEERVRQIDAGKKGDRHPDFRYTL</sequence>
<dbReference type="PANTHER" id="PTHR43791">
    <property type="entry name" value="PERMEASE-RELATED"/>
    <property type="match status" value="1"/>
</dbReference>
<keyword evidence="4 6" id="KW-1133">Transmembrane helix</keyword>
<dbReference type="AlphaFoldDB" id="A0A6A6X6H5"/>
<reference evidence="8" key="1">
    <citation type="journal article" date="2020" name="Stud. Mycol.">
        <title>101 Dothideomycetes genomes: a test case for predicting lifestyles and emergence of pathogens.</title>
        <authorList>
            <person name="Haridas S."/>
            <person name="Albert R."/>
            <person name="Binder M."/>
            <person name="Bloem J."/>
            <person name="Labutti K."/>
            <person name="Salamov A."/>
            <person name="Andreopoulos B."/>
            <person name="Baker S."/>
            <person name="Barry K."/>
            <person name="Bills G."/>
            <person name="Bluhm B."/>
            <person name="Cannon C."/>
            <person name="Castanera R."/>
            <person name="Culley D."/>
            <person name="Daum C."/>
            <person name="Ezra D."/>
            <person name="Gonzalez J."/>
            <person name="Henrissat B."/>
            <person name="Kuo A."/>
            <person name="Liang C."/>
            <person name="Lipzen A."/>
            <person name="Lutzoni F."/>
            <person name="Magnuson J."/>
            <person name="Mondo S."/>
            <person name="Nolan M."/>
            <person name="Ohm R."/>
            <person name="Pangilinan J."/>
            <person name="Park H.-J."/>
            <person name="Ramirez L."/>
            <person name="Alfaro M."/>
            <person name="Sun H."/>
            <person name="Tritt A."/>
            <person name="Yoshinaga Y."/>
            <person name="Zwiers L.-H."/>
            <person name="Turgeon B."/>
            <person name="Goodwin S."/>
            <person name="Spatafora J."/>
            <person name="Crous P."/>
            <person name="Grigoriev I."/>
        </authorList>
    </citation>
    <scope>NUCLEOTIDE SEQUENCE</scope>
    <source>
        <strain evidence="8">CBS 109.77</strain>
    </source>
</reference>
<dbReference type="InterPro" id="IPR011701">
    <property type="entry name" value="MFS"/>
</dbReference>
<keyword evidence="9" id="KW-1185">Reference proteome</keyword>
<feature type="transmembrane region" description="Helical" evidence="6">
    <location>
        <begin position="141"/>
        <end position="163"/>
    </location>
</feature>
<dbReference type="PROSITE" id="PS50850">
    <property type="entry name" value="MFS"/>
    <property type="match status" value="1"/>
</dbReference>
<feature type="transmembrane region" description="Helical" evidence="6">
    <location>
        <begin position="373"/>
        <end position="397"/>
    </location>
</feature>
<feature type="transmembrane region" description="Helical" evidence="6">
    <location>
        <begin position="345"/>
        <end position="366"/>
    </location>
</feature>
<accession>A0A6A6X6H5</accession>
<keyword evidence="3 6" id="KW-0812">Transmembrane</keyword>
<protein>
    <submittedName>
        <fullName evidence="8">Major facilitator superfamily transporter</fullName>
    </submittedName>
</protein>
<dbReference type="EMBL" id="MU001984">
    <property type="protein sequence ID" value="KAF2792120.1"/>
    <property type="molecule type" value="Genomic_DNA"/>
</dbReference>
<dbReference type="CDD" id="cd17327">
    <property type="entry name" value="MFS_FEN2_like"/>
    <property type="match status" value="1"/>
</dbReference>
<feature type="transmembrane region" description="Helical" evidence="6">
    <location>
        <begin position="175"/>
        <end position="196"/>
    </location>
</feature>
<dbReference type="PANTHER" id="PTHR43791:SF24">
    <property type="entry name" value="NICOTINIC ACID PLASMA MEMBRANE TRANSPORTER"/>
    <property type="match status" value="1"/>
</dbReference>
<dbReference type="FunFam" id="1.20.1250.20:FF:000018">
    <property type="entry name" value="MFS transporter permease"/>
    <property type="match status" value="1"/>
</dbReference>
<dbReference type="GO" id="GO:0016020">
    <property type="term" value="C:membrane"/>
    <property type="evidence" value="ECO:0007669"/>
    <property type="project" value="UniProtKB-SubCell"/>
</dbReference>